<dbReference type="OrthoDB" id="6427617at2759"/>
<gene>
    <name evidence="1" type="ORF">AVEN_193191_1</name>
</gene>
<organism evidence="1 2">
    <name type="scientific">Araneus ventricosus</name>
    <name type="common">Orbweaver spider</name>
    <name type="synonym">Epeira ventricosa</name>
    <dbReference type="NCBI Taxonomy" id="182803"/>
    <lineage>
        <taxon>Eukaryota</taxon>
        <taxon>Metazoa</taxon>
        <taxon>Ecdysozoa</taxon>
        <taxon>Arthropoda</taxon>
        <taxon>Chelicerata</taxon>
        <taxon>Arachnida</taxon>
        <taxon>Araneae</taxon>
        <taxon>Araneomorphae</taxon>
        <taxon>Entelegynae</taxon>
        <taxon>Araneoidea</taxon>
        <taxon>Araneidae</taxon>
        <taxon>Araneus</taxon>
    </lineage>
</organism>
<dbReference type="Proteomes" id="UP000499080">
    <property type="component" value="Unassembled WGS sequence"/>
</dbReference>
<dbReference type="AlphaFoldDB" id="A0A4Y2B381"/>
<name>A0A4Y2B381_ARAVE</name>
<dbReference type="EMBL" id="BGPR01000044">
    <property type="protein sequence ID" value="GBL85746.1"/>
    <property type="molecule type" value="Genomic_DNA"/>
</dbReference>
<dbReference type="PANTHER" id="PTHR46071">
    <property type="entry name" value="ANKYRIN REPEAT AND BTB/POZ DOMAIN-CONTAINING"/>
    <property type="match status" value="1"/>
</dbReference>
<accession>A0A4Y2B381</accession>
<sequence>MSGSESEPVRRLMRHSSFETINTNITSADEFVWVDNHTRLVELQRVPWSNHDILKVMQTGRLREHLGQISMETVPVCRIFCKDLSSELYERHKDFPKLWECVPSKR</sequence>
<reference evidence="1 2" key="1">
    <citation type="journal article" date="2019" name="Sci. Rep.">
        <title>Orb-weaving spider Araneus ventricosus genome elucidates the spidroin gene catalogue.</title>
        <authorList>
            <person name="Kono N."/>
            <person name="Nakamura H."/>
            <person name="Ohtoshi R."/>
            <person name="Moran D.A.P."/>
            <person name="Shinohara A."/>
            <person name="Yoshida Y."/>
            <person name="Fujiwara M."/>
            <person name="Mori M."/>
            <person name="Tomita M."/>
            <person name="Arakawa K."/>
        </authorList>
    </citation>
    <scope>NUCLEOTIDE SEQUENCE [LARGE SCALE GENOMIC DNA]</scope>
</reference>
<comment type="caution">
    <text evidence="1">The sequence shown here is derived from an EMBL/GenBank/DDBJ whole genome shotgun (WGS) entry which is preliminary data.</text>
</comment>
<proteinExistence type="predicted"/>
<dbReference type="PANTHER" id="PTHR46071:SF2">
    <property type="entry name" value="ANKYRIN REPEAT AND BTB_POZ DOMAIN-CONTAINING PROTEIN 2-LIKE PROTEIN"/>
    <property type="match status" value="1"/>
</dbReference>
<dbReference type="InterPro" id="IPR052089">
    <property type="entry name" value="Ankyrin-BTB/POZ_domain"/>
</dbReference>
<evidence type="ECO:0000313" key="2">
    <source>
        <dbReference type="Proteomes" id="UP000499080"/>
    </source>
</evidence>
<evidence type="ECO:0000313" key="1">
    <source>
        <dbReference type="EMBL" id="GBL85746.1"/>
    </source>
</evidence>
<protein>
    <submittedName>
        <fullName evidence="1">Uncharacterized protein</fullName>
    </submittedName>
</protein>
<keyword evidence="2" id="KW-1185">Reference proteome</keyword>